<dbReference type="HOGENOM" id="CLU_1894038_0_0_11"/>
<proteinExistence type="predicted"/>
<accession>A0A0A1DFS7</accession>
<evidence type="ECO:0000313" key="1">
    <source>
        <dbReference type="EMBL" id="AIY16114.1"/>
    </source>
</evidence>
<dbReference type="AlphaFoldDB" id="A0A0A1DFS7"/>
<dbReference type="eggNOG" id="ENOG5030V0X">
    <property type="taxonomic scope" value="Bacteria"/>
</dbReference>
<protein>
    <submittedName>
        <fullName evidence="1">Uncharacterized protein</fullName>
    </submittedName>
</protein>
<evidence type="ECO:0000313" key="2">
    <source>
        <dbReference type="Proteomes" id="UP000030300"/>
    </source>
</evidence>
<sequence>MRITRIITAFVAAFTAAMLGLTMAPSQAATGVSDRAAAAPQHQIPNLQAGEIRNTGRFYAKGNAVTYKGKKIILQRKNKGARNWSTAQKQRTDASTGRFKVKFRGKCGSKWRLVLKASGGYAKTTIKLGKIICY</sequence>
<reference evidence="1 2" key="1">
    <citation type="journal article" date="2015" name="Genome Announc.">
        <title>Complete Genome Sequence of Steroid-Transforming Nocardioides simplex VKM Ac-2033D.</title>
        <authorList>
            <person name="Shtratnikova V.Y."/>
            <person name="Schelkunov M.I."/>
            <person name="Pekov Y.A."/>
            <person name="Fokina V.V."/>
            <person name="Logacheva M.D."/>
            <person name="Sokolov S.L."/>
            <person name="Bragin E.Y."/>
            <person name="Ashapkin V.V."/>
            <person name="Donova M.V."/>
        </authorList>
    </citation>
    <scope>NUCLEOTIDE SEQUENCE [LARGE SCALE GENOMIC DNA]</scope>
    <source>
        <strain evidence="1 2">VKM Ac-2033D</strain>
    </source>
</reference>
<organism evidence="1 2">
    <name type="scientific">Nocardioides simplex</name>
    <name type="common">Arthrobacter simplex</name>
    <dbReference type="NCBI Taxonomy" id="2045"/>
    <lineage>
        <taxon>Bacteria</taxon>
        <taxon>Bacillati</taxon>
        <taxon>Actinomycetota</taxon>
        <taxon>Actinomycetes</taxon>
        <taxon>Propionibacteriales</taxon>
        <taxon>Nocardioidaceae</taxon>
        <taxon>Pimelobacter</taxon>
    </lineage>
</organism>
<dbReference type="RefSeq" id="WP_038676769.1">
    <property type="nucleotide sequence ID" value="NZ_BJMC01000005.1"/>
</dbReference>
<dbReference type="GeneID" id="96608112"/>
<name>A0A0A1DFS7_NOCSI</name>
<dbReference type="EMBL" id="CP009896">
    <property type="protein sequence ID" value="AIY16114.1"/>
    <property type="molecule type" value="Genomic_DNA"/>
</dbReference>
<keyword evidence="2" id="KW-1185">Reference proteome</keyword>
<dbReference type="KEGG" id="psim:KR76_03890"/>
<dbReference type="Proteomes" id="UP000030300">
    <property type="component" value="Chromosome"/>
</dbReference>
<dbReference type="OrthoDB" id="3783159at2"/>
<gene>
    <name evidence="1" type="ORF">KR76_03890</name>
</gene>